<gene>
    <name evidence="2" type="ORF">MEUPH1_LOCUS26614</name>
</gene>
<reference evidence="2 3" key="1">
    <citation type="submission" date="2023-01" db="EMBL/GenBank/DDBJ databases">
        <authorList>
            <person name="Whitehead M."/>
        </authorList>
    </citation>
    <scope>NUCLEOTIDE SEQUENCE [LARGE SCALE GENOMIC DNA]</scope>
</reference>
<dbReference type="Pfam" id="PF10545">
    <property type="entry name" value="MADF_DNA_bdg"/>
    <property type="match status" value="1"/>
</dbReference>
<sequence length="95" mass="11152">MKVVRCRTMSMLVETSIENLIEEIEKRPALYKKQLKEYSDINLKKKLWEEVCEVVIPDWNELGAQEKTKQGKSNGMSAINQIHYQMKNNNLLIIL</sequence>
<keyword evidence="3" id="KW-1185">Reference proteome</keyword>
<proteinExistence type="predicted"/>
<dbReference type="Proteomes" id="UP001160148">
    <property type="component" value="Unassembled WGS sequence"/>
</dbReference>
<dbReference type="InterPro" id="IPR006578">
    <property type="entry name" value="MADF-dom"/>
</dbReference>
<organism evidence="2 3">
    <name type="scientific">Macrosiphum euphorbiae</name>
    <name type="common">potato aphid</name>
    <dbReference type="NCBI Taxonomy" id="13131"/>
    <lineage>
        <taxon>Eukaryota</taxon>
        <taxon>Metazoa</taxon>
        <taxon>Ecdysozoa</taxon>
        <taxon>Arthropoda</taxon>
        <taxon>Hexapoda</taxon>
        <taxon>Insecta</taxon>
        <taxon>Pterygota</taxon>
        <taxon>Neoptera</taxon>
        <taxon>Paraneoptera</taxon>
        <taxon>Hemiptera</taxon>
        <taxon>Sternorrhyncha</taxon>
        <taxon>Aphidomorpha</taxon>
        <taxon>Aphidoidea</taxon>
        <taxon>Aphididae</taxon>
        <taxon>Macrosiphini</taxon>
        <taxon>Macrosiphum</taxon>
    </lineage>
</organism>
<evidence type="ECO:0000259" key="1">
    <source>
        <dbReference type="Pfam" id="PF10545"/>
    </source>
</evidence>
<protein>
    <recommendedName>
        <fullName evidence="1">MADF domain-containing protein</fullName>
    </recommendedName>
</protein>
<evidence type="ECO:0000313" key="2">
    <source>
        <dbReference type="EMBL" id="CAI6372792.1"/>
    </source>
</evidence>
<dbReference type="AlphaFoldDB" id="A0AAV0XZA9"/>
<accession>A0AAV0XZA9</accession>
<evidence type="ECO:0000313" key="3">
    <source>
        <dbReference type="Proteomes" id="UP001160148"/>
    </source>
</evidence>
<feature type="domain" description="MADF" evidence="1">
    <location>
        <begin position="20"/>
        <end position="56"/>
    </location>
</feature>
<name>A0AAV0XZA9_9HEMI</name>
<dbReference type="EMBL" id="CARXXK010001074">
    <property type="protein sequence ID" value="CAI6372792.1"/>
    <property type="molecule type" value="Genomic_DNA"/>
</dbReference>
<comment type="caution">
    <text evidence="2">The sequence shown here is derived from an EMBL/GenBank/DDBJ whole genome shotgun (WGS) entry which is preliminary data.</text>
</comment>